<dbReference type="EMBL" id="CCYD01000217">
    <property type="protein sequence ID" value="CEG36711.1"/>
    <property type="molecule type" value="Genomic_DNA"/>
</dbReference>
<protein>
    <submittedName>
        <fullName evidence="3">RxLR-like protein</fullName>
    </submittedName>
</protein>
<sequence>MKIFSGLIFAAIAVNAVSAGSSTYLRSSESDERPSDLMAADSYDPIQSADKVDDSQIDLKDVLRSSEKTNETKDPIVKKSHVFDLSYLSDSDSNVADGFDSYGGLANTVNGKFSRGYVPWGKTADGPTRHEAGTVKTSSTDFSLDDDCGSNENTLPEDFSFNDGWSTNNDKQSSINSINYAPALSTNPSKLSWLVDSSSGAVGNTLDRDEASTLDSDSGKYYFLWQERPTLDTSKNSYQKNPSADDDCGSNNADIQSLIDMLGKTQTSSDDYTPSSGMLWESDRYSDDANVKRGSQTTGDSIFGGDNQSWGKYEKDSFLSDGLSKDTYLSDSPSVRDSGKEDLIQDKRPLLIKIPSSVDPHNIHTVQSPVLLTHTSSVSSYIWSSAKTDSDVSVDNGSPLIATSYQTSTIGGASGLADTAVDHGLTSANEDGLNFANVKNEMKESTSKLEDNSVTDSKKGNLILLSASRGYAEPKVRQGNALDLDVSPNSPTYLW</sequence>
<proteinExistence type="predicted"/>
<dbReference type="AlphaFoldDB" id="A0A0P1A861"/>
<dbReference type="Proteomes" id="UP000054928">
    <property type="component" value="Unassembled WGS sequence"/>
</dbReference>
<name>A0A0P1A861_PLAHL</name>
<evidence type="ECO:0000256" key="1">
    <source>
        <dbReference type="SAM" id="MobiDB-lite"/>
    </source>
</evidence>
<evidence type="ECO:0000256" key="2">
    <source>
        <dbReference type="SAM" id="SignalP"/>
    </source>
</evidence>
<feature type="signal peptide" evidence="2">
    <location>
        <begin position="1"/>
        <end position="19"/>
    </location>
</feature>
<evidence type="ECO:0000313" key="3">
    <source>
        <dbReference type="EMBL" id="CEG36711.1"/>
    </source>
</evidence>
<dbReference type="RefSeq" id="XP_024573080.1">
    <property type="nucleotide sequence ID" value="XM_024721955.1"/>
</dbReference>
<organism evidence="3 4">
    <name type="scientific">Plasmopara halstedii</name>
    <name type="common">Downy mildew of sunflower</name>
    <dbReference type="NCBI Taxonomy" id="4781"/>
    <lineage>
        <taxon>Eukaryota</taxon>
        <taxon>Sar</taxon>
        <taxon>Stramenopiles</taxon>
        <taxon>Oomycota</taxon>
        <taxon>Peronosporomycetes</taxon>
        <taxon>Peronosporales</taxon>
        <taxon>Peronosporaceae</taxon>
        <taxon>Plasmopara</taxon>
    </lineage>
</organism>
<evidence type="ECO:0000313" key="4">
    <source>
        <dbReference type="Proteomes" id="UP000054928"/>
    </source>
</evidence>
<dbReference type="GeneID" id="36398431"/>
<feature type="chain" id="PRO_5006058453" evidence="2">
    <location>
        <begin position="20"/>
        <end position="495"/>
    </location>
</feature>
<feature type="region of interest" description="Disordered" evidence="1">
    <location>
        <begin position="27"/>
        <end position="47"/>
    </location>
</feature>
<accession>A0A0P1A861</accession>
<keyword evidence="2" id="KW-0732">Signal</keyword>
<reference evidence="4" key="1">
    <citation type="submission" date="2014-09" db="EMBL/GenBank/DDBJ databases">
        <authorList>
            <person name="Sharma Rahul"/>
            <person name="Thines Marco"/>
        </authorList>
    </citation>
    <scope>NUCLEOTIDE SEQUENCE [LARGE SCALE GENOMIC DNA]</scope>
</reference>
<keyword evidence="4" id="KW-1185">Reference proteome</keyword>